<dbReference type="EMBL" id="AHHD01000348">
    <property type="protein sequence ID" value="EKG14440.1"/>
    <property type="molecule type" value="Genomic_DNA"/>
</dbReference>
<proteinExistence type="inferred from homology"/>
<evidence type="ECO:0000256" key="6">
    <source>
        <dbReference type="SAM" id="Phobius"/>
    </source>
</evidence>
<dbReference type="InterPro" id="IPR049326">
    <property type="entry name" value="Rhodopsin_dom_fungi"/>
</dbReference>
<evidence type="ECO:0000313" key="8">
    <source>
        <dbReference type="EMBL" id="EKG14440.1"/>
    </source>
</evidence>
<evidence type="ECO:0000256" key="2">
    <source>
        <dbReference type="ARBA" id="ARBA00022692"/>
    </source>
</evidence>
<keyword evidence="2 6" id="KW-0812">Transmembrane</keyword>
<dbReference type="OrthoDB" id="5429740at2759"/>
<dbReference type="InParanoid" id="K2SC59"/>
<dbReference type="GO" id="GO:0016020">
    <property type="term" value="C:membrane"/>
    <property type="evidence" value="ECO:0007669"/>
    <property type="project" value="UniProtKB-SubCell"/>
</dbReference>
<comment type="caution">
    <text evidence="8">The sequence shown here is derived from an EMBL/GenBank/DDBJ whole genome shotgun (WGS) entry which is preliminary data.</text>
</comment>
<sequence>MPGGIEVPLELAAAWQTNAFPHGTHSPPTLTLVSIIFGILALVVVSARLYDRCVVRRNAGVDDILVAVSMIPTLGLCVLMCLAEKLYGFDRHAWDGAQVVLSVCILYLLSSCLTKVSILYFYRRVGEIKNWFRLTIWVNIGFIVSFTVAFSIGLFLECRPLYAYWNVVNPLWRMSHEYHCVDEGAKVLSACAISVFHDFVVCILPMTLFWDLHISRRAKLALMLIFSLGFLTCACGIARTVKTYYVYYETYDSTWAARPAFAITIIESCLSVICGSLPALKNSLQQCFHCLIHSSTLRSRRTNRWWKKPFFRSAQLSFQDIYSLQGIEKATRRPAPGVKAPRNSLAFATT</sequence>
<dbReference type="eggNOG" id="ENOG502SNAH">
    <property type="taxonomic scope" value="Eukaryota"/>
</dbReference>
<dbReference type="Pfam" id="PF20684">
    <property type="entry name" value="Fung_rhodopsin"/>
    <property type="match status" value="1"/>
</dbReference>
<organism evidence="8 9">
    <name type="scientific">Macrophomina phaseolina (strain MS6)</name>
    <name type="common">Charcoal rot fungus</name>
    <dbReference type="NCBI Taxonomy" id="1126212"/>
    <lineage>
        <taxon>Eukaryota</taxon>
        <taxon>Fungi</taxon>
        <taxon>Dikarya</taxon>
        <taxon>Ascomycota</taxon>
        <taxon>Pezizomycotina</taxon>
        <taxon>Dothideomycetes</taxon>
        <taxon>Dothideomycetes incertae sedis</taxon>
        <taxon>Botryosphaeriales</taxon>
        <taxon>Botryosphaeriaceae</taxon>
        <taxon>Macrophomina</taxon>
    </lineage>
</organism>
<name>K2SC59_MACPH</name>
<feature type="transmembrane region" description="Helical" evidence="6">
    <location>
        <begin position="134"/>
        <end position="156"/>
    </location>
</feature>
<gene>
    <name evidence="8" type="ORF">MPH_08430</name>
</gene>
<dbReference type="Proteomes" id="UP000007129">
    <property type="component" value="Unassembled WGS sequence"/>
</dbReference>
<comment type="subcellular location">
    <subcellularLocation>
        <location evidence="1">Membrane</location>
        <topology evidence="1">Multi-pass membrane protein</topology>
    </subcellularLocation>
</comment>
<dbReference type="InterPro" id="IPR052337">
    <property type="entry name" value="SAT4-like"/>
</dbReference>
<keyword evidence="3 6" id="KW-1133">Transmembrane helix</keyword>
<comment type="similarity">
    <text evidence="5">Belongs to the SAT4 family.</text>
</comment>
<dbReference type="VEuPathDB" id="FungiDB:MPH_08430"/>
<evidence type="ECO:0000256" key="4">
    <source>
        <dbReference type="ARBA" id="ARBA00023136"/>
    </source>
</evidence>
<protein>
    <submittedName>
        <fullName evidence="8">Integral membrane protein</fullName>
    </submittedName>
</protein>
<evidence type="ECO:0000256" key="1">
    <source>
        <dbReference type="ARBA" id="ARBA00004141"/>
    </source>
</evidence>
<evidence type="ECO:0000256" key="3">
    <source>
        <dbReference type="ARBA" id="ARBA00022989"/>
    </source>
</evidence>
<feature type="transmembrane region" description="Helical" evidence="6">
    <location>
        <begin position="30"/>
        <end position="51"/>
    </location>
</feature>
<accession>K2SC59</accession>
<feature type="transmembrane region" description="Helical" evidence="6">
    <location>
        <begin position="220"/>
        <end position="241"/>
    </location>
</feature>
<dbReference type="PANTHER" id="PTHR33048">
    <property type="entry name" value="PTH11-LIKE INTEGRAL MEMBRANE PROTEIN (AFU_ORTHOLOGUE AFUA_5G11245)"/>
    <property type="match status" value="1"/>
</dbReference>
<feature type="transmembrane region" description="Helical" evidence="6">
    <location>
        <begin position="261"/>
        <end position="280"/>
    </location>
</feature>
<dbReference type="AlphaFoldDB" id="K2SC59"/>
<evidence type="ECO:0000259" key="7">
    <source>
        <dbReference type="Pfam" id="PF20684"/>
    </source>
</evidence>
<evidence type="ECO:0000256" key="5">
    <source>
        <dbReference type="ARBA" id="ARBA00038359"/>
    </source>
</evidence>
<dbReference type="PANTHER" id="PTHR33048:SF129">
    <property type="entry name" value="INTEGRAL MEMBRANE PROTEIN-RELATED"/>
    <property type="match status" value="1"/>
</dbReference>
<evidence type="ECO:0000313" key="9">
    <source>
        <dbReference type="Proteomes" id="UP000007129"/>
    </source>
</evidence>
<feature type="transmembrane region" description="Helical" evidence="6">
    <location>
        <begin position="187"/>
        <end position="208"/>
    </location>
</feature>
<dbReference type="HOGENOM" id="CLU_028200_25_4_1"/>
<keyword evidence="4 6" id="KW-0472">Membrane</keyword>
<reference evidence="8 9" key="1">
    <citation type="journal article" date="2012" name="BMC Genomics">
        <title>Tools to kill: Genome of one of the most destructive plant pathogenic fungi Macrophomina phaseolina.</title>
        <authorList>
            <person name="Islam M.S."/>
            <person name="Haque M.S."/>
            <person name="Islam M.M."/>
            <person name="Emdad E.M."/>
            <person name="Halim A."/>
            <person name="Hossen Q.M.M."/>
            <person name="Hossain M.Z."/>
            <person name="Ahmed B."/>
            <person name="Rahim S."/>
            <person name="Rahman M.S."/>
            <person name="Alam M.M."/>
            <person name="Hou S."/>
            <person name="Wan X."/>
            <person name="Saito J.A."/>
            <person name="Alam M."/>
        </authorList>
    </citation>
    <scope>NUCLEOTIDE SEQUENCE [LARGE SCALE GENOMIC DNA]</scope>
    <source>
        <strain evidence="8 9">MS6</strain>
    </source>
</reference>
<dbReference type="STRING" id="1126212.K2SC59"/>
<feature type="domain" description="Rhodopsin" evidence="7">
    <location>
        <begin position="47"/>
        <end position="285"/>
    </location>
</feature>
<feature type="transmembrane region" description="Helical" evidence="6">
    <location>
        <begin position="63"/>
        <end position="87"/>
    </location>
</feature>
<feature type="transmembrane region" description="Helical" evidence="6">
    <location>
        <begin position="99"/>
        <end position="122"/>
    </location>
</feature>